<evidence type="ECO:0000313" key="7">
    <source>
        <dbReference type="EMBL" id="KTD17241.1"/>
    </source>
</evidence>
<dbReference type="GO" id="GO:0004140">
    <property type="term" value="F:dephospho-CoA kinase activity"/>
    <property type="evidence" value="ECO:0007669"/>
    <property type="project" value="UniProtKB-UniRule"/>
</dbReference>
<dbReference type="GO" id="GO:0005524">
    <property type="term" value="F:ATP binding"/>
    <property type="evidence" value="ECO:0007669"/>
    <property type="project" value="UniProtKB-UniRule"/>
</dbReference>
<dbReference type="Pfam" id="PF01121">
    <property type="entry name" value="CoaE"/>
    <property type="match status" value="1"/>
</dbReference>
<keyword evidence="5 7" id="KW-0418">Kinase</keyword>
<evidence type="ECO:0000256" key="5">
    <source>
        <dbReference type="HAMAP-Rule" id="MF_00376"/>
    </source>
</evidence>
<dbReference type="GO" id="GO:0005737">
    <property type="term" value="C:cytoplasm"/>
    <property type="evidence" value="ECO:0007669"/>
    <property type="project" value="UniProtKB-SubCell"/>
</dbReference>
<evidence type="ECO:0000256" key="6">
    <source>
        <dbReference type="NCBIfam" id="TIGR00152"/>
    </source>
</evidence>
<dbReference type="PANTHER" id="PTHR10695:SF46">
    <property type="entry name" value="BIFUNCTIONAL COENZYME A SYNTHASE-RELATED"/>
    <property type="match status" value="1"/>
</dbReference>
<dbReference type="PROSITE" id="PS51219">
    <property type="entry name" value="DPCK"/>
    <property type="match status" value="1"/>
</dbReference>
<accession>A0A0W0VC90</accession>
<comment type="subcellular location">
    <subcellularLocation>
        <location evidence="5">Cytoplasm</location>
    </subcellularLocation>
</comment>
<evidence type="ECO:0000256" key="2">
    <source>
        <dbReference type="ARBA" id="ARBA00022741"/>
    </source>
</evidence>
<proteinExistence type="inferred from homology"/>
<keyword evidence="3 5" id="KW-0067">ATP-binding</keyword>
<evidence type="ECO:0000256" key="4">
    <source>
        <dbReference type="ARBA" id="ARBA00022993"/>
    </source>
</evidence>
<dbReference type="SUPFAM" id="SSF52540">
    <property type="entry name" value="P-loop containing nucleoside triphosphate hydrolases"/>
    <property type="match status" value="1"/>
</dbReference>
<dbReference type="EMBL" id="LNYJ01000011">
    <property type="protein sequence ID" value="KTD17241.1"/>
    <property type="molecule type" value="Genomic_DNA"/>
</dbReference>
<comment type="catalytic activity">
    <reaction evidence="5">
        <text>3'-dephospho-CoA + ATP = ADP + CoA + H(+)</text>
        <dbReference type="Rhea" id="RHEA:18245"/>
        <dbReference type="ChEBI" id="CHEBI:15378"/>
        <dbReference type="ChEBI" id="CHEBI:30616"/>
        <dbReference type="ChEBI" id="CHEBI:57287"/>
        <dbReference type="ChEBI" id="CHEBI:57328"/>
        <dbReference type="ChEBI" id="CHEBI:456216"/>
        <dbReference type="EC" id="2.7.1.24"/>
    </reaction>
</comment>
<dbReference type="InterPro" id="IPR001977">
    <property type="entry name" value="Depp_CoAkinase"/>
</dbReference>
<sequence>MYCIGLTGSIASGKSTVASFFKRKGVSVISADEISREITAPDGIALAMIVRHFGESIITANGELNRTALRHIIFQNPNERLWLEHLLHPLIRRRIMEEVKRSNSPYNMIEIPLLKDRDLYPYLNRILLITADKEQQIKRVMARDQCSRQQAEAILAAQPPDHARERIADDIIINHGSKQELELKIDNLHQQYLQFAKQIDM</sequence>
<comment type="pathway">
    <text evidence="5">Cofactor biosynthesis; coenzyme A biosynthesis; CoA from (R)-pantothenate: step 5/5.</text>
</comment>
<dbReference type="GO" id="GO:0015937">
    <property type="term" value="P:coenzyme A biosynthetic process"/>
    <property type="evidence" value="ECO:0007669"/>
    <property type="project" value="UniProtKB-UniRule"/>
</dbReference>
<dbReference type="RefSeq" id="WP_058471018.1">
    <property type="nucleotide sequence ID" value="NZ_CAAAIC010000003.1"/>
</dbReference>
<evidence type="ECO:0000256" key="3">
    <source>
        <dbReference type="ARBA" id="ARBA00022840"/>
    </source>
</evidence>
<dbReference type="Gene3D" id="3.40.50.300">
    <property type="entry name" value="P-loop containing nucleotide triphosphate hydrolases"/>
    <property type="match status" value="1"/>
</dbReference>
<comment type="function">
    <text evidence="5">Catalyzes the phosphorylation of the 3'-hydroxyl group of dephosphocoenzyme A to form coenzyme A.</text>
</comment>
<dbReference type="NCBIfam" id="TIGR00152">
    <property type="entry name" value="dephospho-CoA kinase"/>
    <property type="match status" value="1"/>
</dbReference>
<comment type="caution">
    <text evidence="7">The sequence shown here is derived from an EMBL/GenBank/DDBJ whole genome shotgun (WGS) entry which is preliminary data.</text>
</comment>
<keyword evidence="4 5" id="KW-0173">Coenzyme A biosynthesis</keyword>
<evidence type="ECO:0000313" key="8">
    <source>
        <dbReference type="Proteomes" id="UP000055035"/>
    </source>
</evidence>
<dbReference type="PATRIC" id="fig|456.5.peg.1654"/>
<keyword evidence="2 5" id="KW-0547">Nucleotide-binding</keyword>
<dbReference type="OrthoDB" id="9812943at2"/>
<comment type="similarity">
    <text evidence="1 5">Belongs to the CoaE family.</text>
</comment>
<reference evidence="7 8" key="1">
    <citation type="submission" date="2015-11" db="EMBL/GenBank/DDBJ databases">
        <title>Genomic analysis of 38 Legionella species identifies large and diverse effector repertoires.</title>
        <authorList>
            <person name="Burstein D."/>
            <person name="Amaro F."/>
            <person name="Zusman T."/>
            <person name="Lifshitz Z."/>
            <person name="Cohen O."/>
            <person name="Gilbert J.A."/>
            <person name="Pupko T."/>
            <person name="Shuman H.A."/>
            <person name="Segal G."/>
        </authorList>
    </citation>
    <scope>NUCLEOTIDE SEQUENCE [LARGE SCALE GENOMIC DNA]</scope>
    <source>
        <strain evidence="7 8">BL-540</strain>
    </source>
</reference>
<dbReference type="EC" id="2.7.1.24" evidence="5 6"/>
<protein>
    <recommendedName>
        <fullName evidence="5 6">Dephospho-CoA kinase</fullName>
        <ecNumber evidence="5 6">2.7.1.24</ecNumber>
    </recommendedName>
    <alternativeName>
        <fullName evidence="5">Dephosphocoenzyme A kinase</fullName>
    </alternativeName>
</protein>
<dbReference type="InterPro" id="IPR027417">
    <property type="entry name" value="P-loop_NTPase"/>
</dbReference>
<organism evidence="7 8">
    <name type="scientific">Legionella jordanis</name>
    <dbReference type="NCBI Taxonomy" id="456"/>
    <lineage>
        <taxon>Bacteria</taxon>
        <taxon>Pseudomonadati</taxon>
        <taxon>Pseudomonadota</taxon>
        <taxon>Gammaproteobacteria</taxon>
        <taxon>Legionellales</taxon>
        <taxon>Legionellaceae</taxon>
        <taxon>Legionella</taxon>
    </lineage>
</organism>
<dbReference type="STRING" id="456.Ljor_1547"/>
<keyword evidence="5 7" id="KW-0808">Transferase</keyword>
<keyword evidence="8" id="KW-1185">Reference proteome</keyword>
<dbReference type="UniPathway" id="UPA00241">
    <property type="reaction ID" value="UER00356"/>
</dbReference>
<evidence type="ECO:0000256" key="1">
    <source>
        <dbReference type="ARBA" id="ARBA00009018"/>
    </source>
</evidence>
<dbReference type="Proteomes" id="UP000055035">
    <property type="component" value="Unassembled WGS sequence"/>
</dbReference>
<keyword evidence="5" id="KW-0963">Cytoplasm</keyword>
<name>A0A0W0VC90_9GAMM</name>
<dbReference type="PANTHER" id="PTHR10695">
    <property type="entry name" value="DEPHOSPHO-COA KINASE-RELATED"/>
    <property type="match status" value="1"/>
</dbReference>
<gene>
    <name evidence="5 7" type="primary">coaE</name>
    <name evidence="7" type="ORF">Ljor_1547</name>
</gene>
<dbReference type="AlphaFoldDB" id="A0A0W0VC90"/>
<dbReference type="CDD" id="cd02022">
    <property type="entry name" value="DPCK"/>
    <property type="match status" value="1"/>
</dbReference>
<feature type="binding site" evidence="5">
    <location>
        <begin position="11"/>
        <end position="16"/>
    </location>
    <ligand>
        <name>ATP</name>
        <dbReference type="ChEBI" id="CHEBI:30616"/>
    </ligand>
</feature>
<dbReference type="HAMAP" id="MF_00376">
    <property type="entry name" value="Dephospho_CoA_kinase"/>
    <property type="match status" value="1"/>
</dbReference>